<gene>
    <name evidence="3" type="ORF">ENT78_09700</name>
</gene>
<dbReference type="SUPFAM" id="SSF53756">
    <property type="entry name" value="UDP-Glycosyltransferase/glycogen phosphorylase"/>
    <property type="match status" value="1"/>
</dbReference>
<dbReference type="InterPro" id="IPR001296">
    <property type="entry name" value="Glyco_trans_1"/>
</dbReference>
<name>A0A7V4NGF9_FERPE</name>
<comment type="caution">
    <text evidence="3">The sequence shown here is derived from an EMBL/GenBank/DDBJ whole genome shotgun (WGS) entry which is preliminary data.</text>
</comment>
<organism evidence="3">
    <name type="scientific">Fervidobacterium pennivorans</name>
    <dbReference type="NCBI Taxonomy" id="93466"/>
    <lineage>
        <taxon>Bacteria</taxon>
        <taxon>Thermotogati</taxon>
        <taxon>Thermotogota</taxon>
        <taxon>Thermotogae</taxon>
        <taxon>Thermotogales</taxon>
        <taxon>Fervidobacteriaceae</taxon>
        <taxon>Fervidobacterium</taxon>
    </lineage>
</organism>
<dbReference type="AlphaFoldDB" id="A0A7V4NGF9"/>
<sequence length="366" mass="42385">MKMKINYTMFGTGLTGGVRVLLEIANRLVERGHDVTITSLGTEKDHKWFPLKAKTIYVKIPIYVHVIRHVIRKFLRDDWFNSYPKAETKKLVKVTPRDIDINVATFCFTAYSVFASEKGIPFYHMQHYEPLFFDDQLLKKLAEGTYYLPLNKISNSIWLHNIIKDKYGVETPIVNPAIDHNVFYPREVKKESDKLRVVAFGKQTRWKGFPELLKAMEIVMKKRNDVEFVVYGTRRPTYESRVPYKFVQSPSDEELAKLYSSADVVVTASWYESFPLPPLEAMACGAPVVTTRYGTEDYAFHEKNALVVPPKDPETLADAILRLLEDEDLREQFRKEGPRTAKQFTWDKTLDKVEKLFKDALKGKLG</sequence>
<accession>A0A7V4NGF9</accession>
<evidence type="ECO:0000256" key="1">
    <source>
        <dbReference type="ARBA" id="ARBA00022679"/>
    </source>
</evidence>
<reference evidence="3" key="1">
    <citation type="journal article" date="2020" name="mSystems">
        <title>Genome- and Community-Level Interaction Insights into Carbon Utilization and Element Cycling Functions of Hydrothermarchaeota in Hydrothermal Sediment.</title>
        <authorList>
            <person name="Zhou Z."/>
            <person name="Liu Y."/>
            <person name="Xu W."/>
            <person name="Pan J."/>
            <person name="Luo Z.H."/>
            <person name="Li M."/>
        </authorList>
    </citation>
    <scope>NUCLEOTIDE SEQUENCE [LARGE SCALE GENOMIC DNA]</scope>
    <source>
        <strain evidence="3">SpSt-61</strain>
    </source>
</reference>
<dbReference type="EMBL" id="DSZZ01000455">
    <property type="protein sequence ID" value="HGU53775.1"/>
    <property type="molecule type" value="Genomic_DNA"/>
</dbReference>
<dbReference type="Gene3D" id="3.40.50.2000">
    <property type="entry name" value="Glycogen Phosphorylase B"/>
    <property type="match status" value="1"/>
</dbReference>
<dbReference type="CDD" id="cd03801">
    <property type="entry name" value="GT4_PimA-like"/>
    <property type="match status" value="1"/>
</dbReference>
<dbReference type="PANTHER" id="PTHR46401:SF2">
    <property type="entry name" value="GLYCOSYLTRANSFERASE WBBK-RELATED"/>
    <property type="match status" value="1"/>
</dbReference>
<dbReference type="PANTHER" id="PTHR46401">
    <property type="entry name" value="GLYCOSYLTRANSFERASE WBBK-RELATED"/>
    <property type="match status" value="1"/>
</dbReference>
<dbReference type="GO" id="GO:0009103">
    <property type="term" value="P:lipopolysaccharide biosynthetic process"/>
    <property type="evidence" value="ECO:0007669"/>
    <property type="project" value="TreeGrafter"/>
</dbReference>
<proteinExistence type="predicted"/>
<protein>
    <submittedName>
        <fullName evidence="3">Glycosyltransferase family 1 protein</fullName>
    </submittedName>
</protein>
<dbReference type="GO" id="GO:0016757">
    <property type="term" value="F:glycosyltransferase activity"/>
    <property type="evidence" value="ECO:0007669"/>
    <property type="project" value="InterPro"/>
</dbReference>
<keyword evidence="1 3" id="KW-0808">Transferase</keyword>
<evidence type="ECO:0000259" key="2">
    <source>
        <dbReference type="Pfam" id="PF00534"/>
    </source>
</evidence>
<feature type="domain" description="Glycosyl transferase family 1" evidence="2">
    <location>
        <begin position="186"/>
        <end position="338"/>
    </location>
</feature>
<evidence type="ECO:0000313" key="3">
    <source>
        <dbReference type="EMBL" id="HGU53775.1"/>
    </source>
</evidence>
<dbReference type="Pfam" id="PF00534">
    <property type="entry name" value="Glycos_transf_1"/>
    <property type="match status" value="1"/>
</dbReference>
<dbReference type="Gene3D" id="3.40.50.11090">
    <property type="match status" value="1"/>
</dbReference>